<dbReference type="Gene3D" id="3.20.20.80">
    <property type="entry name" value="Glycosidases"/>
    <property type="match status" value="1"/>
</dbReference>
<dbReference type="PANTHER" id="PTHR46673">
    <property type="entry name" value="4F2 CELL-SURFACE ANTIGEN HEAVY CHAIN"/>
    <property type="match status" value="1"/>
</dbReference>
<name>A0AAE1Z5L2_SCHME</name>
<dbReference type="GO" id="GO:1903801">
    <property type="term" value="P:L-leucine import across plasma membrane"/>
    <property type="evidence" value="ECO:0007669"/>
    <property type="project" value="TreeGrafter"/>
</dbReference>
<dbReference type="Proteomes" id="UP001292079">
    <property type="component" value="Unassembled WGS sequence"/>
</dbReference>
<accession>A0AAE1Z5L2</accession>
<dbReference type="AlphaFoldDB" id="A0AAE1Z5L2"/>
<proteinExistence type="predicted"/>
<dbReference type="GO" id="GO:0016323">
    <property type="term" value="C:basolateral plasma membrane"/>
    <property type="evidence" value="ECO:0007669"/>
    <property type="project" value="TreeGrafter"/>
</dbReference>
<keyword evidence="3" id="KW-1185">Reference proteome</keyword>
<dbReference type="EMBL" id="JALJAT010000299">
    <property type="protein sequence ID" value="KAK4467317.1"/>
    <property type="molecule type" value="Genomic_DNA"/>
</dbReference>
<reference evidence="2" key="1">
    <citation type="submission" date="2022-04" db="EMBL/GenBank/DDBJ databases">
        <authorList>
            <person name="Xu L."/>
            <person name="Lv Z."/>
        </authorList>
    </citation>
    <scope>NUCLEOTIDE SEQUENCE</scope>
    <source>
        <strain evidence="2">LV_2022a</strain>
    </source>
</reference>
<dbReference type="InterPro" id="IPR042280">
    <property type="entry name" value="SLC3A2"/>
</dbReference>
<dbReference type="CDD" id="cd00551">
    <property type="entry name" value="AmyAc_family"/>
    <property type="match status" value="1"/>
</dbReference>
<sequence length="184" mass="20902">MNSVVINVEYATEQQSSSTKGNAAEKNQAMNRSSKSSTYKRQVESLQEFVKNSPGLTSELDYIKNVVGAWYIILGPITKGFYGNSHNILALVDDYEQLDEVVGTLMDFRLLLQQSHKKVVKVVITFDFNSISTDWIAEPNVKLMKFLNDSNNMNVIDYWMKEGIDGILLENNAFFVEDRTTLLK</sequence>
<evidence type="ECO:0000313" key="3">
    <source>
        <dbReference type="Proteomes" id="UP001292079"/>
    </source>
</evidence>
<dbReference type="GO" id="GO:0015180">
    <property type="term" value="F:L-alanine transmembrane transporter activity"/>
    <property type="evidence" value="ECO:0007669"/>
    <property type="project" value="TreeGrafter"/>
</dbReference>
<comment type="caution">
    <text evidence="2">The sequence shown here is derived from an EMBL/GenBank/DDBJ whole genome shotgun (WGS) entry which is preliminary data.</text>
</comment>
<dbReference type="GO" id="GO:0015823">
    <property type="term" value="P:phenylalanine transport"/>
    <property type="evidence" value="ECO:0007669"/>
    <property type="project" value="TreeGrafter"/>
</dbReference>
<feature type="region of interest" description="Disordered" evidence="1">
    <location>
        <begin position="16"/>
        <end position="38"/>
    </location>
</feature>
<dbReference type="GO" id="GO:0015173">
    <property type="term" value="F:aromatic amino acid transmembrane transporter activity"/>
    <property type="evidence" value="ECO:0007669"/>
    <property type="project" value="TreeGrafter"/>
</dbReference>
<dbReference type="GO" id="GO:1904273">
    <property type="term" value="P:L-alanine import across plasma membrane"/>
    <property type="evidence" value="ECO:0007669"/>
    <property type="project" value="TreeGrafter"/>
</dbReference>
<feature type="compositionally biased region" description="Polar residues" evidence="1">
    <location>
        <begin position="28"/>
        <end position="38"/>
    </location>
</feature>
<dbReference type="SUPFAM" id="SSF51445">
    <property type="entry name" value="(Trans)glycosidases"/>
    <property type="match status" value="1"/>
</dbReference>
<evidence type="ECO:0000256" key="1">
    <source>
        <dbReference type="SAM" id="MobiDB-lite"/>
    </source>
</evidence>
<feature type="non-terminal residue" evidence="2">
    <location>
        <position position="1"/>
    </location>
</feature>
<dbReference type="GO" id="GO:0016324">
    <property type="term" value="C:apical plasma membrane"/>
    <property type="evidence" value="ECO:0007669"/>
    <property type="project" value="TreeGrafter"/>
</dbReference>
<protein>
    <submittedName>
        <fullName evidence="2">Uncharacterized protein</fullName>
    </submittedName>
</protein>
<gene>
    <name evidence="2" type="ORF">MN116_008946</name>
</gene>
<dbReference type="GO" id="GO:0005975">
    <property type="term" value="P:carbohydrate metabolic process"/>
    <property type="evidence" value="ECO:0007669"/>
    <property type="project" value="InterPro"/>
</dbReference>
<dbReference type="GO" id="GO:0015190">
    <property type="term" value="F:L-leucine transmembrane transporter activity"/>
    <property type="evidence" value="ECO:0007669"/>
    <property type="project" value="TreeGrafter"/>
</dbReference>
<dbReference type="PANTHER" id="PTHR46673:SF1">
    <property type="entry name" value="4F2 CELL-SURFACE ANTIGEN HEAVY CHAIN"/>
    <property type="match status" value="1"/>
</dbReference>
<reference evidence="2" key="2">
    <citation type="journal article" date="2023" name="Infect Dis Poverty">
        <title>Chromosome-scale genome of the human blood fluke Schistosoma mekongi and its implications for public health.</title>
        <authorList>
            <person name="Zhou M."/>
            <person name="Xu L."/>
            <person name="Xu D."/>
            <person name="Chen W."/>
            <person name="Khan J."/>
            <person name="Hu Y."/>
            <person name="Huang H."/>
            <person name="Wei H."/>
            <person name="Zhang Y."/>
            <person name="Chusongsang P."/>
            <person name="Tanasarnprasert K."/>
            <person name="Hu X."/>
            <person name="Limpanont Y."/>
            <person name="Lv Z."/>
        </authorList>
    </citation>
    <scope>NUCLEOTIDE SEQUENCE</scope>
    <source>
        <strain evidence="2">LV_2022a</strain>
    </source>
</reference>
<dbReference type="InterPro" id="IPR017853">
    <property type="entry name" value="GH"/>
</dbReference>
<organism evidence="2 3">
    <name type="scientific">Schistosoma mekongi</name>
    <name type="common">Parasitic worm</name>
    <dbReference type="NCBI Taxonomy" id="38744"/>
    <lineage>
        <taxon>Eukaryota</taxon>
        <taxon>Metazoa</taxon>
        <taxon>Spiralia</taxon>
        <taxon>Lophotrochozoa</taxon>
        <taxon>Platyhelminthes</taxon>
        <taxon>Trematoda</taxon>
        <taxon>Digenea</taxon>
        <taxon>Strigeidida</taxon>
        <taxon>Schistosomatoidea</taxon>
        <taxon>Schistosomatidae</taxon>
        <taxon>Schistosoma</taxon>
    </lineage>
</organism>
<evidence type="ECO:0000313" key="2">
    <source>
        <dbReference type="EMBL" id="KAK4467317.1"/>
    </source>
</evidence>